<reference evidence="1" key="2">
    <citation type="submission" date="2025-09" db="UniProtKB">
        <authorList>
            <consortium name="Ensembl"/>
        </authorList>
    </citation>
    <scope>IDENTIFICATION</scope>
</reference>
<reference evidence="1" key="1">
    <citation type="submission" date="2025-08" db="UniProtKB">
        <authorList>
            <consortium name="Ensembl"/>
        </authorList>
    </citation>
    <scope>IDENTIFICATION</scope>
</reference>
<dbReference type="AlphaFoldDB" id="A0A8D2PBJ4"/>
<name>A0A8D2PBJ4_ZOSLA</name>
<dbReference type="Proteomes" id="UP000694401">
    <property type="component" value="Unassembled WGS sequence"/>
</dbReference>
<proteinExistence type="predicted"/>
<sequence length="80" mass="8595">NKAVSPSLSCCWQNMNVNHVLLKKTKTPRSLCFTYFPAVLLSASLALETSSHGGFLCLGKAWRGLPINTSSQSTVQLGLA</sequence>
<dbReference type="Ensembl" id="ENSZLMT00000011704.1">
    <property type="protein sequence ID" value="ENSZLMP00000011390.1"/>
    <property type="gene ID" value="ENSZLMG00000007925.1"/>
</dbReference>
<accession>A0A8D2PBJ4</accession>
<evidence type="ECO:0000313" key="1">
    <source>
        <dbReference type="Ensembl" id="ENSZLMP00000011390.1"/>
    </source>
</evidence>
<keyword evidence="2" id="KW-1185">Reference proteome</keyword>
<evidence type="ECO:0000313" key="2">
    <source>
        <dbReference type="Proteomes" id="UP000694401"/>
    </source>
</evidence>
<protein>
    <submittedName>
        <fullName evidence="1">Uncharacterized protein</fullName>
    </submittedName>
</protein>
<organism evidence="1 2">
    <name type="scientific">Zosterops lateralis melanops</name>
    <dbReference type="NCBI Taxonomy" id="1220523"/>
    <lineage>
        <taxon>Eukaryota</taxon>
        <taxon>Metazoa</taxon>
        <taxon>Chordata</taxon>
        <taxon>Craniata</taxon>
        <taxon>Vertebrata</taxon>
        <taxon>Euteleostomi</taxon>
        <taxon>Archelosauria</taxon>
        <taxon>Archosauria</taxon>
        <taxon>Dinosauria</taxon>
        <taxon>Saurischia</taxon>
        <taxon>Theropoda</taxon>
        <taxon>Coelurosauria</taxon>
        <taxon>Aves</taxon>
        <taxon>Neognathae</taxon>
        <taxon>Neoaves</taxon>
        <taxon>Telluraves</taxon>
        <taxon>Australaves</taxon>
        <taxon>Passeriformes</taxon>
        <taxon>Sylvioidea</taxon>
        <taxon>Zosteropidae</taxon>
        <taxon>Zosterops</taxon>
    </lineage>
</organism>